<dbReference type="EMBL" id="BAABGA010000035">
    <property type="protein sequence ID" value="GAA4454127.1"/>
    <property type="molecule type" value="Genomic_DNA"/>
</dbReference>
<evidence type="ECO:0000313" key="1">
    <source>
        <dbReference type="EMBL" id="GAA4454127.1"/>
    </source>
</evidence>
<sequence length="228" mass="25849">MNHGATYVANNAGASEHSKNYFVMFTYPFVPGDLCRYRDLTNMNQLLETISSLYLSGIPDALSRLPVNQTFYAGFIPYFGWEAEPEDYAEHGRTIYILNVERLSEINKQTTDANEASRLAYGWGEFIGGPELTIDSQELHESLLRWYTHQIDQDESPVLLNQIGGAIASACRKLNGTDWDNDRVTPDFVVFTACLDDEEHDVKFSDSVPGHWLKSKMNDGMFQWLANS</sequence>
<name>A0ABP8MTS6_9BACT</name>
<protein>
    <submittedName>
        <fullName evidence="1">Uncharacterized protein</fullName>
    </submittedName>
</protein>
<proteinExistence type="predicted"/>
<organism evidence="1 2">
    <name type="scientific">Novipirellula rosea</name>
    <dbReference type="NCBI Taxonomy" id="1031540"/>
    <lineage>
        <taxon>Bacteria</taxon>
        <taxon>Pseudomonadati</taxon>
        <taxon>Planctomycetota</taxon>
        <taxon>Planctomycetia</taxon>
        <taxon>Pirellulales</taxon>
        <taxon>Pirellulaceae</taxon>
        <taxon>Novipirellula</taxon>
    </lineage>
</organism>
<evidence type="ECO:0000313" key="2">
    <source>
        <dbReference type="Proteomes" id="UP001500840"/>
    </source>
</evidence>
<dbReference type="Proteomes" id="UP001500840">
    <property type="component" value="Unassembled WGS sequence"/>
</dbReference>
<accession>A0ABP8MTS6</accession>
<gene>
    <name evidence="1" type="ORF">GCM10023156_26030</name>
</gene>
<comment type="caution">
    <text evidence="1">The sequence shown here is derived from an EMBL/GenBank/DDBJ whole genome shotgun (WGS) entry which is preliminary data.</text>
</comment>
<keyword evidence="2" id="KW-1185">Reference proteome</keyword>
<reference evidence="2" key="1">
    <citation type="journal article" date="2019" name="Int. J. Syst. Evol. Microbiol.">
        <title>The Global Catalogue of Microorganisms (GCM) 10K type strain sequencing project: providing services to taxonomists for standard genome sequencing and annotation.</title>
        <authorList>
            <consortium name="The Broad Institute Genomics Platform"/>
            <consortium name="The Broad Institute Genome Sequencing Center for Infectious Disease"/>
            <person name="Wu L."/>
            <person name="Ma J."/>
        </authorList>
    </citation>
    <scope>NUCLEOTIDE SEQUENCE [LARGE SCALE GENOMIC DNA]</scope>
    <source>
        <strain evidence="2">JCM 17759</strain>
    </source>
</reference>